<comment type="pathway">
    <text evidence="1">Protein modification; protein ubiquitination.</text>
</comment>
<dbReference type="Pfam" id="PF00651">
    <property type="entry name" value="BTB"/>
    <property type="match status" value="1"/>
</dbReference>
<accession>J3MSW1</accession>
<reference evidence="4" key="1">
    <citation type="journal article" date="2013" name="Nat. Commun.">
        <title>Whole-genome sequencing of Oryza brachyantha reveals mechanisms underlying Oryza genome evolution.</title>
        <authorList>
            <person name="Chen J."/>
            <person name="Huang Q."/>
            <person name="Gao D."/>
            <person name="Wang J."/>
            <person name="Lang Y."/>
            <person name="Liu T."/>
            <person name="Li B."/>
            <person name="Bai Z."/>
            <person name="Luis Goicoechea J."/>
            <person name="Liang C."/>
            <person name="Chen C."/>
            <person name="Zhang W."/>
            <person name="Sun S."/>
            <person name="Liao Y."/>
            <person name="Zhang X."/>
            <person name="Yang L."/>
            <person name="Song C."/>
            <person name="Wang M."/>
            <person name="Shi J."/>
            <person name="Liu G."/>
            <person name="Liu J."/>
            <person name="Zhou H."/>
            <person name="Zhou W."/>
            <person name="Yu Q."/>
            <person name="An N."/>
            <person name="Chen Y."/>
            <person name="Cai Q."/>
            <person name="Wang B."/>
            <person name="Liu B."/>
            <person name="Min J."/>
            <person name="Huang Y."/>
            <person name="Wu H."/>
            <person name="Li Z."/>
            <person name="Zhang Y."/>
            <person name="Yin Y."/>
            <person name="Song W."/>
            <person name="Jiang J."/>
            <person name="Jackson S.A."/>
            <person name="Wing R.A."/>
            <person name="Wang J."/>
            <person name="Chen M."/>
        </authorList>
    </citation>
    <scope>NUCLEOTIDE SEQUENCE [LARGE SCALE GENOMIC DNA]</scope>
    <source>
        <strain evidence="4">cv. IRGC 101232</strain>
    </source>
</reference>
<feature type="domain" description="BTB" evidence="3">
    <location>
        <begin position="103"/>
        <end position="174"/>
    </location>
</feature>
<comment type="similarity">
    <text evidence="2">Belongs to the Tdpoz family.</text>
</comment>
<sequence>MSTHSTELVKGTHEFTVAGFSLQKMKGAGQSITSGVFEVGGFMEVATVEKEYLMDDRLRLHCTVEVFKETKTGATVSLSRFISVPPPGVVRHLEQLLESKRGADVTLQVETSEYDAHRAVLAARSPVFCAQFFGPMAGAGGGGGRQHVQIHDMRPPVFEAVLHFVYTDTLPFSGVDEALRPSGAAGSHHAKLMEAVAGFPREGLAAMERSLISEWLAADRFDLERMRALCEHLLWRTVGATNVAATLQLADRHHCPQLRALCVEYVASPGMLPAVVATEGFSELKEACPSLLAEVLEKLGAPLTTNGSTPSVFIYNFFTAFKKLYGIHQAFSVGNCGSDNFLTKLMF</sequence>
<evidence type="ECO:0000259" key="3">
    <source>
        <dbReference type="PROSITE" id="PS50097"/>
    </source>
</evidence>
<keyword evidence="5" id="KW-1185">Reference proteome</keyword>
<dbReference type="HOGENOM" id="CLU_004253_2_0_1"/>
<dbReference type="AlphaFoldDB" id="J3MSW1"/>
<dbReference type="Pfam" id="PF24570">
    <property type="entry name" value="BACK_BPM_SPOP"/>
    <property type="match status" value="1"/>
</dbReference>
<dbReference type="Gene3D" id="1.25.40.420">
    <property type="match status" value="1"/>
</dbReference>
<dbReference type="GO" id="GO:0016567">
    <property type="term" value="P:protein ubiquitination"/>
    <property type="evidence" value="ECO:0007669"/>
    <property type="project" value="InterPro"/>
</dbReference>
<dbReference type="SUPFAM" id="SSF49599">
    <property type="entry name" value="TRAF domain-like"/>
    <property type="match status" value="1"/>
</dbReference>
<evidence type="ECO:0000256" key="2">
    <source>
        <dbReference type="ARBA" id="ARBA00010846"/>
    </source>
</evidence>
<proteinExistence type="inferred from homology"/>
<organism evidence="4">
    <name type="scientific">Oryza brachyantha</name>
    <name type="common">malo sina</name>
    <dbReference type="NCBI Taxonomy" id="4533"/>
    <lineage>
        <taxon>Eukaryota</taxon>
        <taxon>Viridiplantae</taxon>
        <taxon>Streptophyta</taxon>
        <taxon>Embryophyta</taxon>
        <taxon>Tracheophyta</taxon>
        <taxon>Spermatophyta</taxon>
        <taxon>Magnoliopsida</taxon>
        <taxon>Liliopsida</taxon>
        <taxon>Poales</taxon>
        <taxon>Poaceae</taxon>
        <taxon>BOP clade</taxon>
        <taxon>Oryzoideae</taxon>
        <taxon>Oryzeae</taxon>
        <taxon>Oryzinae</taxon>
        <taxon>Oryza</taxon>
    </lineage>
</organism>
<dbReference type="InterPro" id="IPR011333">
    <property type="entry name" value="SKP1/BTB/POZ_sf"/>
</dbReference>
<dbReference type="InterPro" id="IPR000210">
    <property type="entry name" value="BTB/POZ_dom"/>
</dbReference>
<evidence type="ECO:0000313" key="5">
    <source>
        <dbReference type="Proteomes" id="UP000006038"/>
    </source>
</evidence>
<dbReference type="PANTHER" id="PTHR26379:SF268">
    <property type="entry name" value="OS08G0406500 PROTEIN"/>
    <property type="match status" value="1"/>
</dbReference>
<dbReference type="PANTHER" id="PTHR26379">
    <property type="entry name" value="BTB/POZ AND MATH DOMAIN-CONTAINING PROTEIN 1"/>
    <property type="match status" value="1"/>
</dbReference>
<dbReference type="InterPro" id="IPR045005">
    <property type="entry name" value="BPM1-6"/>
</dbReference>
<name>J3MSW1_ORYBR</name>
<reference evidence="4" key="2">
    <citation type="submission" date="2013-04" db="UniProtKB">
        <authorList>
            <consortium name="EnsemblPlants"/>
        </authorList>
    </citation>
    <scope>IDENTIFICATION</scope>
</reference>
<dbReference type="Gene3D" id="3.30.710.10">
    <property type="entry name" value="Potassium Channel Kv1.1, Chain A"/>
    <property type="match status" value="1"/>
</dbReference>
<dbReference type="InterPro" id="IPR056423">
    <property type="entry name" value="BACK_BPM_SPOP"/>
</dbReference>
<dbReference type="SUPFAM" id="SSF54695">
    <property type="entry name" value="POZ domain"/>
    <property type="match status" value="1"/>
</dbReference>
<dbReference type="Proteomes" id="UP000006038">
    <property type="component" value="Chromosome 8"/>
</dbReference>
<dbReference type="OMA" id="SVGWGDF"/>
<dbReference type="EnsemblPlants" id="OB08G21910.1">
    <property type="protein sequence ID" value="OB08G21910.1"/>
    <property type="gene ID" value="OB08G21910"/>
</dbReference>
<evidence type="ECO:0000256" key="1">
    <source>
        <dbReference type="ARBA" id="ARBA00004906"/>
    </source>
</evidence>
<evidence type="ECO:0000313" key="4">
    <source>
        <dbReference type="EnsemblPlants" id="OB08G21910.1"/>
    </source>
</evidence>
<dbReference type="SMART" id="SM00225">
    <property type="entry name" value="BTB"/>
    <property type="match status" value="1"/>
</dbReference>
<dbReference type="eggNOG" id="KOG1987">
    <property type="taxonomic scope" value="Eukaryota"/>
</dbReference>
<dbReference type="Gramene" id="OB08G21910.1">
    <property type="protein sequence ID" value="OB08G21910.1"/>
    <property type="gene ID" value="OB08G21910"/>
</dbReference>
<dbReference type="PROSITE" id="PS50097">
    <property type="entry name" value="BTB"/>
    <property type="match status" value="1"/>
</dbReference>
<protein>
    <recommendedName>
        <fullName evidence="3">BTB domain-containing protein</fullName>
    </recommendedName>
</protein>